<keyword evidence="1" id="KW-0732">Signal</keyword>
<evidence type="ECO:0008006" key="4">
    <source>
        <dbReference type="Google" id="ProtNLM"/>
    </source>
</evidence>
<reference evidence="2 3" key="1">
    <citation type="submission" date="2016-10" db="EMBL/GenBank/DDBJ databases">
        <authorList>
            <person name="de Groot N.N."/>
        </authorList>
    </citation>
    <scope>NUCLEOTIDE SEQUENCE [LARGE SCALE GENOMIC DNA]</scope>
    <source>
        <strain evidence="3">E92,LMG 26720,CCM 7988</strain>
    </source>
</reference>
<dbReference type="STRING" id="1079859.SAMN04515674_10768"/>
<feature type="chain" id="PRO_5011613215" description="Lipoprotein" evidence="1">
    <location>
        <begin position="18"/>
        <end position="177"/>
    </location>
</feature>
<dbReference type="Proteomes" id="UP000199306">
    <property type="component" value="Unassembled WGS sequence"/>
</dbReference>
<keyword evidence="3" id="KW-1185">Reference proteome</keyword>
<evidence type="ECO:0000313" key="2">
    <source>
        <dbReference type="EMBL" id="SFP91981.1"/>
    </source>
</evidence>
<dbReference type="RefSeq" id="WP_092017700.1">
    <property type="nucleotide sequence ID" value="NZ_FOXH01000007.1"/>
</dbReference>
<organism evidence="2 3">
    <name type="scientific">Pseudarcicella hirudinis</name>
    <dbReference type="NCBI Taxonomy" id="1079859"/>
    <lineage>
        <taxon>Bacteria</taxon>
        <taxon>Pseudomonadati</taxon>
        <taxon>Bacteroidota</taxon>
        <taxon>Cytophagia</taxon>
        <taxon>Cytophagales</taxon>
        <taxon>Flectobacillaceae</taxon>
        <taxon>Pseudarcicella</taxon>
    </lineage>
</organism>
<evidence type="ECO:0000313" key="3">
    <source>
        <dbReference type="Proteomes" id="UP000199306"/>
    </source>
</evidence>
<name>A0A1I5U9R9_9BACT</name>
<proteinExistence type="predicted"/>
<evidence type="ECO:0000256" key="1">
    <source>
        <dbReference type="SAM" id="SignalP"/>
    </source>
</evidence>
<feature type="signal peptide" evidence="1">
    <location>
        <begin position="1"/>
        <end position="17"/>
    </location>
</feature>
<protein>
    <recommendedName>
        <fullName evidence="4">Lipoprotein</fullName>
    </recommendedName>
</protein>
<dbReference type="OrthoDB" id="980982at2"/>
<dbReference type="AlphaFoldDB" id="A0A1I5U9R9"/>
<accession>A0A1I5U9R9</accession>
<sequence length="177" mass="19594">MKKHILFVAFISFIALALSSCIGEPDFSNIPAITFHSIRKITTIDAFSQSKKDSVILTIDFQDGNGDLGMTQDEFSGTKVTSPSLKGINNYEVKVFRAKNGTFSEVQFSPSLSGFIPFYFKPDGKSGPIEGTVDYSIAFLHAFTPKKDTLKFEVRIRDRALNYSNSVQSSQIVLNSD</sequence>
<dbReference type="EMBL" id="FOXH01000007">
    <property type="protein sequence ID" value="SFP91981.1"/>
    <property type="molecule type" value="Genomic_DNA"/>
</dbReference>
<dbReference type="PROSITE" id="PS51257">
    <property type="entry name" value="PROKAR_LIPOPROTEIN"/>
    <property type="match status" value="1"/>
</dbReference>
<gene>
    <name evidence="2" type="ORF">SAMN04515674_10768</name>
</gene>